<organism evidence="1 2">
    <name type="scientific">Aromatoleum evansii</name>
    <name type="common">Azoarcus evansii</name>
    <dbReference type="NCBI Taxonomy" id="59406"/>
    <lineage>
        <taxon>Bacteria</taxon>
        <taxon>Pseudomonadati</taxon>
        <taxon>Pseudomonadota</taxon>
        <taxon>Betaproteobacteria</taxon>
        <taxon>Rhodocyclales</taxon>
        <taxon>Rhodocyclaceae</taxon>
        <taxon>Aromatoleum</taxon>
    </lineage>
</organism>
<protein>
    <submittedName>
        <fullName evidence="1">Uncharacterized protein</fullName>
    </submittedName>
</protein>
<name>A0ABZ1AKI0_AROEV</name>
<dbReference type="EMBL" id="CP141259">
    <property type="protein sequence ID" value="WRL44951.1"/>
    <property type="molecule type" value="Genomic_DNA"/>
</dbReference>
<dbReference type="Proteomes" id="UP001626593">
    <property type="component" value="Chromosome"/>
</dbReference>
<accession>A0ABZ1AKI0</accession>
<dbReference type="RefSeq" id="WP_407278214.1">
    <property type="nucleotide sequence ID" value="NZ_CP141259.1"/>
</dbReference>
<keyword evidence="2" id="KW-1185">Reference proteome</keyword>
<gene>
    <name evidence="1" type="ORF">U5817_17265</name>
</gene>
<reference evidence="1 2" key="1">
    <citation type="submission" date="2023-12" db="EMBL/GenBank/DDBJ databases">
        <title>A. evansii MAY27, complete genome.</title>
        <authorList>
            <person name="Wang Y."/>
        </authorList>
    </citation>
    <scope>NUCLEOTIDE SEQUENCE [LARGE SCALE GENOMIC DNA]</scope>
    <source>
        <strain evidence="1 2">MAY27</strain>
    </source>
</reference>
<proteinExistence type="predicted"/>
<sequence>MTTSPDMARNAARLVYKAIQPALSPVNDAQYRELLDLYRAEPSFVIMVEEIADGLELAVLDFSERGLVVVPASRESKFAMRMTDIRSGLKPEQKAALVLAHVAVAAVFYPTTSGLEDDRFVPPPASLAQFRDTLLALARRLKESAEEDADHKEIPDELAPGWELICSMPLMLPGAQRASPASVTGLIGLALLHMVNGALVRVDREAAEEALVTYTPTHRLQVQLRELTLRRLFEIAQAGAAAGGV</sequence>
<evidence type="ECO:0000313" key="1">
    <source>
        <dbReference type="EMBL" id="WRL44951.1"/>
    </source>
</evidence>
<evidence type="ECO:0000313" key="2">
    <source>
        <dbReference type="Proteomes" id="UP001626593"/>
    </source>
</evidence>